<keyword evidence="2" id="KW-1185">Reference proteome</keyword>
<evidence type="ECO:0000313" key="2">
    <source>
        <dbReference type="Proteomes" id="UP001497700"/>
    </source>
</evidence>
<dbReference type="EMBL" id="MU393466">
    <property type="protein sequence ID" value="KAI4865836.1"/>
    <property type="molecule type" value="Genomic_DNA"/>
</dbReference>
<gene>
    <name evidence="1" type="ORF">F4820DRAFT_276229</name>
</gene>
<accession>A0ACB9Z245</accession>
<dbReference type="Proteomes" id="UP001497700">
    <property type="component" value="Unassembled WGS sequence"/>
</dbReference>
<organism evidence="1 2">
    <name type="scientific">Hypoxylon rubiginosum</name>
    <dbReference type="NCBI Taxonomy" id="110542"/>
    <lineage>
        <taxon>Eukaryota</taxon>
        <taxon>Fungi</taxon>
        <taxon>Dikarya</taxon>
        <taxon>Ascomycota</taxon>
        <taxon>Pezizomycotina</taxon>
        <taxon>Sordariomycetes</taxon>
        <taxon>Xylariomycetidae</taxon>
        <taxon>Xylariales</taxon>
        <taxon>Hypoxylaceae</taxon>
        <taxon>Hypoxylon</taxon>
    </lineage>
</organism>
<evidence type="ECO:0000313" key="1">
    <source>
        <dbReference type="EMBL" id="KAI4865836.1"/>
    </source>
</evidence>
<protein>
    <submittedName>
        <fullName evidence="1">Yippee-domain-containing protein</fullName>
    </submittedName>
</protein>
<reference evidence="1 2" key="1">
    <citation type="journal article" date="2022" name="New Phytol.">
        <title>Ecological generalism drives hyperdiversity of secondary metabolite gene clusters in xylarialean endophytes.</title>
        <authorList>
            <person name="Franco M.E.E."/>
            <person name="Wisecaver J.H."/>
            <person name="Arnold A.E."/>
            <person name="Ju Y.M."/>
            <person name="Slot J.C."/>
            <person name="Ahrendt S."/>
            <person name="Moore L.P."/>
            <person name="Eastman K.E."/>
            <person name="Scott K."/>
            <person name="Konkel Z."/>
            <person name="Mondo S.J."/>
            <person name="Kuo A."/>
            <person name="Hayes R.D."/>
            <person name="Haridas S."/>
            <person name="Andreopoulos B."/>
            <person name="Riley R."/>
            <person name="LaButti K."/>
            <person name="Pangilinan J."/>
            <person name="Lipzen A."/>
            <person name="Amirebrahimi M."/>
            <person name="Yan J."/>
            <person name="Adam C."/>
            <person name="Keymanesh K."/>
            <person name="Ng V."/>
            <person name="Louie K."/>
            <person name="Northen T."/>
            <person name="Drula E."/>
            <person name="Henrissat B."/>
            <person name="Hsieh H.M."/>
            <person name="Youens-Clark K."/>
            <person name="Lutzoni F."/>
            <person name="Miadlikowska J."/>
            <person name="Eastwood D.C."/>
            <person name="Hamelin R.C."/>
            <person name="Grigoriev I.V."/>
            <person name="U'Ren J.M."/>
        </authorList>
    </citation>
    <scope>NUCLEOTIDE SEQUENCE [LARGE SCALE GENOMIC DNA]</scope>
    <source>
        <strain evidence="1 2">CBS 119005</strain>
    </source>
</reference>
<proteinExistence type="predicted"/>
<sequence length="297" mass="32940">MYSVMFNDMLPSPPPPPPAQAADPGPKFPVYLLPTLAMPFRRRRRSSHTSPRGSPTDTPPSLSTSPSDSALSSPVGSPITPPFSLPMSLLSNFKSKDSHNRWSAGPLETTKLAQTQPNTIRCSTCASDFAFASQIVSKGFTGRYGRAFLVQPLDQSSRKGTKTRELINIKIGKSETRLLVTGSHIVADISCAVCQTKVGWKYIDAKEEAQKYKIGKFILETQRVVVYRNWEDAAVDEMPELELEQKDLAAGSDDEPIIFDSDDEDECEDLFSGTWDPEIVAKRRSRKVNRRQKKGSE</sequence>
<name>A0ACB9Z245_9PEZI</name>
<comment type="caution">
    <text evidence="1">The sequence shown here is derived from an EMBL/GenBank/DDBJ whole genome shotgun (WGS) entry which is preliminary data.</text>
</comment>